<feature type="chain" id="PRO_5015893008" evidence="1">
    <location>
        <begin position="23"/>
        <end position="130"/>
    </location>
</feature>
<dbReference type="PROSITE" id="PS51257">
    <property type="entry name" value="PROKAR_LIPOPROTEIN"/>
    <property type="match status" value="1"/>
</dbReference>
<sequence>MKFIKLLGAMIALFTCACQVHAGGCQSAENHGWLPPGNCASRFVECLVELQKSIGLDGQDETKLKNGRADCIKAFDKFDTTVYYDNCVSILCRGCDEPHGWYELIWRIWGRHLCHKRQKKYCHAVWMDDS</sequence>
<name>A0A2X0PQD2_9BASI</name>
<evidence type="ECO:0000313" key="2">
    <source>
        <dbReference type="EMBL" id="SGZ33538.1"/>
    </source>
</evidence>
<keyword evidence="1" id="KW-0732">Signal</keyword>
<accession>A0A2X0PQD2</accession>
<gene>
    <name evidence="2" type="primary">BQ5605_C041g11974</name>
    <name evidence="2" type="ORF">BQ5605_C041G11974</name>
</gene>
<dbReference type="Proteomes" id="UP000249464">
    <property type="component" value="Unassembled WGS sequence"/>
</dbReference>
<evidence type="ECO:0000313" key="3">
    <source>
        <dbReference type="Proteomes" id="UP000249464"/>
    </source>
</evidence>
<dbReference type="EMBL" id="FQNC01000119">
    <property type="protein sequence ID" value="SGZ33538.1"/>
    <property type="molecule type" value="Genomic_DNA"/>
</dbReference>
<feature type="signal peptide" evidence="1">
    <location>
        <begin position="1"/>
        <end position="22"/>
    </location>
</feature>
<evidence type="ECO:0000256" key="1">
    <source>
        <dbReference type="SAM" id="SignalP"/>
    </source>
</evidence>
<reference evidence="2 3" key="1">
    <citation type="submission" date="2016-11" db="EMBL/GenBank/DDBJ databases">
        <authorList>
            <person name="Jaros S."/>
            <person name="Januszkiewicz K."/>
            <person name="Wedrychowicz H."/>
        </authorList>
    </citation>
    <scope>NUCLEOTIDE SEQUENCE [LARGE SCALE GENOMIC DNA]</scope>
</reference>
<dbReference type="AlphaFoldDB" id="A0A2X0PQD2"/>
<organism evidence="2 3">
    <name type="scientific">Microbotryum silenes-dioicae</name>
    <dbReference type="NCBI Taxonomy" id="796604"/>
    <lineage>
        <taxon>Eukaryota</taxon>
        <taxon>Fungi</taxon>
        <taxon>Dikarya</taxon>
        <taxon>Basidiomycota</taxon>
        <taxon>Pucciniomycotina</taxon>
        <taxon>Microbotryomycetes</taxon>
        <taxon>Microbotryales</taxon>
        <taxon>Microbotryaceae</taxon>
        <taxon>Microbotryum</taxon>
    </lineage>
</organism>
<keyword evidence="3" id="KW-1185">Reference proteome</keyword>
<protein>
    <submittedName>
        <fullName evidence="2">BQ5605_C041g11974 protein</fullName>
    </submittedName>
</protein>
<proteinExistence type="predicted"/>